<organism evidence="2 3">
    <name type="scientific">Aspergillus welwitschiae</name>
    <dbReference type="NCBI Taxonomy" id="1341132"/>
    <lineage>
        <taxon>Eukaryota</taxon>
        <taxon>Fungi</taxon>
        <taxon>Dikarya</taxon>
        <taxon>Ascomycota</taxon>
        <taxon>Pezizomycotina</taxon>
        <taxon>Eurotiomycetes</taxon>
        <taxon>Eurotiomycetidae</taxon>
        <taxon>Eurotiales</taxon>
        <taxon>Aspergillaceae</taxon>
        <taxon>Aspergillus</taxon>
        <taxon>Aspergillus subgen. Circumdati</taxon>
    </lineage>
</organism>
<dbReference type="AlphaFoldDB" id="A0A3F3PJ70"/>
<evidence type="ECO:0000259" key="1">
    <source>
        <dbReference type="Pfam" id="PF01636"/>
    </source>
</evidence>
<dbReference type="PANTHER" id="PTHR36091">
    <property type="entry name" value="ALTERED INHERITANCE OF MITOCHONDRIA PROTEIN 9, MITOCHONDRIAL"/>
    <property type="match status" value="1"/>
</dbReference>
<dbReference type="Gene3D" id="3.90.1200.10">
    <property type="match status" value="1"/>
</dbReference>
<feature type="domain" description="Aminoglycoside phosphotransferase" evidence="1">
    <location>
        <begin position="109"/>
        <end position="348"/>
    </location>
</feature>
<dbReference type="GO" id="GO:0005739">
    <property type="term" value="C:mitochondrion"/>
    <property type="evidence" value="ECO:0007669"/>
    <property type="project" value="TreeGrafter"/>
</dbReference>
<keyword evidence="2" id="KW-0418">Kinase</keyword>
<gene>
    <name evidence="2" type="ORF">BDQ94DRAFT_154709</name>
</gene>
<dbReference type="RefSeq" id="XP_026620001.1">
    <property type="nucleotide sequence ID" value="XM_026768339.1"/>
</dbReference>
<dbReference type="GO" id="GO:0016301">
    <property type="term" value="F:kinase activity"/>
    <property type="evidence" value="ECO:0007669"/>
    <property type="project" value="UniProtKB-KW"/>
</dbReference>
<dbReference type="InterPro" id="IPR011009">
    <property type="entry name" value="Kinase-like_dom_sf"/>
</dbReference>
<dbReference type="STRING" id="1341132.A0A3F3PJ70"/>
<evidence type="ECO:0000313" key="2">
    <source>
        <dbReference type="EMBL" id="RDH26979.1"/>
    </source>
</evidence>
<dbReference type="Proteomes" id="UP000253729">
    <property type="component" value="Unassembled WGS sequence"/>
</dbReference>
<name>A0A3F3PJ70_9EURO</name>
<dbReference type="InterPro" id="IPR002575">
    <property type="entry name" value="Aminoglycoside_PTrfase"/>
</dbReference>
<protein>
    <submittedName>
        <fullName evidence="2">Kinase-like domain-containing protein</fullName>
    </submittedName>
</protein>
<reference evidence="2 3" key="1">
    <citation type="submission" date="2018-07" db="EMBL/GenBank/DDBJ databases">
        <title>The genomes of Aspergillus section Nigri reveals drivers in fungal speciation.</title>
        <authorList>
            <consortium name="DOE Joint Genome Institute"/>
            <person name="Vesth T.C."/>
            <person name="Nybo J."/>
            <person name="Theobald S."/>
            <person name="Brandl J."/>
            <person name="Frisvad J.C."/>
            <person name="Nielsen K.F."/>
            <person name="Lyhne E.K."/>
            <person name="Kogle M.E."/>
            <person name="Kuo A."/>
            <person name="Riley R."/>
            <person name="Clum A."/>
            <person name="Nolan M."/>
            <person name="Lipzen A."/>
            <person name="Salamov A."/>
            <person name="Henrissat B."/>
            <person name="Wiebenga A."/>
            <person name="De vries R.P."/>
            <person name="Grigoriev I.V."/>
            <person name="Mortensen U.H."/>
            <person name="Andersen M.R."/>
            <person name="Baker S.E."/>
        </authorList>
    </citation>
    <scope>NUCLEOTIDE SEQUENCE [LARGE SCALE GENOMIC DNA]</scope>
    <source>
        <strain evidence="2 3">CBS 139.54b</strain>
    </source>
</reference>
<keyword evidence="2" id="KW-0808">Transferase</keyword>
<dbReference type="InterPro" id="IPR051035">
    <property type="entry name" value="Mito_inheritance_9"/>
</dbReference>
<proteinExistence type="predicted"/>
<sequence length="561" mass="64889">MNLFSKSLYRIPRLLRRNMSSSSSRNLFEYTSGRFLFNEELRRSERYVPFDVDALLNAICNAVSRNVDDLASFSKIAEGGFNRILQATFKDGYAVIARIPYRITVPEHYAVASEAATLDLLHSKGIPVPKVLTYAPNRANPVGTEYILMEKLEGVPLSTQWFTMNNKARVKIMKQIVDLEKQFMSIRFPASGSLYYRKDLTQLQRAIPLAVQDNPRGPSEIVVGPTAQHEWWYKERARLEIDRGPWIDFRSAFEAPAKRELEFCKQFGRSRLHVERYLRQLYEFKEAQPATHIQLLLEFLRLTPHLEVPSDHRFSRPTLRHPDFSPNNILINSSNDISGIIDWQHAVVLPLCLCAGIPDYFQNWGDPLSERLAKPEVNMPDNFDQLNKFEQATVKESIRKRLVHFYYAALTMNQMPDHFDALREENLMLRAKLFKRSSAPWEGDSLSLEYAIFQASTNWPMHVDDMEPPSAVMCPVQFSENEIQRILKDHDREQEIMEELSEMRDLIGIDALGWVPDDEQLGRSKDVVRQIKAGLAEHCNTKLERTALQSHFPFDDHDEDG</sequence>
<evidence type="ECO:0000313" key="3">
    <source>
        <dbReference type="Proteomes" id="UP000253729"/>
    </source>
</evidence>
<dbReference type="EMBL" id="KZ852106">
    <property type="protein sequence ID" value="RDH26979.1"/>
    <property type="molecule type" value="Genomic_DNA"/>
</dbReference>
<dbReference type="GeneID" id="38136695"/>
<keyword evidence="3" id="KW-1185">Reference proteome</keyword>
<dbReference type="SUPFAM" id="SSF56112">
    <property type="entry name" value="Protein kinase-like (PK-like)"/>
    <property type="match status" value="1"/>
</dbReference>
<dbReference type="Pfam" id="PF01636">
    <property type="entry name" value="APH"/>
    <property type="match status" value="1"/>
</dbReference>
<dbReference type="PANTHER" id="PTHR36091:SF2">
    <property type="entry name" value="AMINOGLYCOSIDE PHOSPHOTRANSFERASE DOMAIN-CONTAINING PROTEIN"/>
    <property type="match status" value="1"/>
</dbReference>
<accession>A0A3F3PJ70</accession>
<dbReference type="Gene3D" id="3.30.200.20">
    <property type="entry name" value="Phosphorylase Kinase, domain 1"/>
    <property type="match status" value="1"/>
</dbReference>